<dbReference type="InterPro" id="IPR018170">
    <property type="entry name" value="Aldo/ket_reductase_CS"/>
</dbReference>
<gene>
    <name evidence="8" type="ORF">M406DRAFT_282056</name>
</gene>
<dbReference type="Pfam" id="PF00248">
    <property type="entry name" value="Aldo_ket_red"/>
    <property type="match status" value="1"/>
</dbReference>
<accession>A0A9P4XVY7</accession>
<keyword evidence="2" id="KW-0521">NADP</keyword>
<protein>
    <submittedName>
        <fullName evidence="8">Aldo/keto reductase</fullName>
    </submittedName>
</protein>
<proteinExistence type="inferred from homology"/>
<dbReference type="PANTHER" id="PTHR43827:SF3">
    <property type="entry name" value="NADP-DEPENDENT OXIDOREDUCTASE DOMAIN-CONTAINING PROTEIN"/>
    <property type="match status" value="1"/>
</dbReference>
<evidence type="ECO:0000313" key="8">
    <source>
        <dbReference type="EMBL" id="KAF3761954.1"/>
    </source>
</evidence>
<evidence type="ECO:0000256" key="4">
    <source>
        <dbReference type="PIRSR" id="PIRSR000097-1"/>
    </source>
</evidence>
<evidence type="ECO:0000256" key="2">
    <source>
        <dbReference type="ARBA" id="ARBA00022857"/>
    </source>
</evidence>
<dbReference type="SUPFAM" id="SSF51430">
    <property type="entry name" value="NAD(P)-linked oxidoreductase"/>
    <property type="match status" value="1"/>
</dbReference>
<feature type="binding site" evidence="5">
    <location>
        <position position="111"/>
    </location>
    <ligand>
        <name>substrate</name>
    </ligand>
</feature>
<dbReference type="InterPro" id="IPR036812">
    <property type="entry name" value="NAD(P)_OxRdtase_dom_sf"/>
</dbReference>
<keyword evidence="3" id="KW-0560">Oxidoreductase</keyword>
<keyword evidence="9" id="KW-1185">Reference proteome</keyword>
<evidence type="ECO:0000259" key="7">
    <source>
        <dbReference type="Pfam" id="PF00248"/>
    </source>
</evidence>
<dbReference type="PRINTS" id="PR00069">
    <property type="entry name" value="ALDKETRDTASE"/>
</dbReference>
<dbReference type="PROSITE" id="PS00798">
    <property type="entry name" value="ALDOKETO_REDUCTASE_1"/>
    <property type="match status" value="1"/>
</dbReference>
<organism evidence="8 9">
    <name type="scientific">Cryphonectria parasitica (strain ATCC 38755 / EP155)</name>
    <dbReference type="NCBI Taxonomy" id="660469"/>
    <lineage>
        <taxon>Eukaryota</taxon>
        <taxon>Fungi</taxon>
        <taxon>Dikarya</taxon>
        <taxon>Ascomycota</taxon>
        <taxon>Pezizomycotina</taxon>
        <taxon>Sordariomycetes</taxon>
        <taxon>Sordariomycetidae</taxon>
        <taxon>Diaporthales</taxon>
        <taxon>Cryphonectriaceae</taxon>
        <taxon>Cryphonectria-Endothia species complex</taxon>
        <taxon>Cryphonectria</taxon>
    </lineage>
</organism>
<dbReference type="PIRSF" id="PIRSF000097">
    <property type="entry name" value="AKR"/>
    <property type="match status" value="1"/>
</dbReference>
<dbReference type="CDD" id="cd19071">
    <property type="entry name" value="AKR_AKR1-5-like"/>
    <property type="match status" value="1"/>
</dbReference>
<dbReference type="AlphaFoldDB" id="A0A9P4XVY7"/>
<dbReference type="FunFam" id="3.20.20.100:FF:000002">
    <property type="entry name" value="2,5-diketo-D-gluconic acid reductase A"/>
    <property type="match status" value="1"/>
</dbReference>
<name>A0A9P4XVY7_CRYP1</name>
<dbReference type="PANTHER" id="PTHR43827">
    <property type="entry name" value="2,5-DIKETO-D-GLUCONIC ACID REDUCTASE"/>
    <property type="match status" value="1"/>
</dbReference>
<dbReference type="PROSITE" id="PS00062">
    <property type="entry name" value="ALDOKETO_REDUCTASE_2"/>
    <property type="match status" value="1"/>
</dbReference>
<evidence type="ECO:0000256" key="5">
    <source>
        <dbReference type="PIRSR" id="PIRSR000097-2"/>
    </source>
</evidence>
<evidence type="ECO:0000313" key="9">
    <source>
        <dbReference type="Proteomes" id="UP000803844"/>
    </source>
</evidence>
<dbReference type="OrthoDB" id="5945798at2759"/>
<comment type="similarity">
    <text evidence="1">Belongs to the aldo/keto reductase family.</text>
</comment>
<feature type="site" description="Lowers pKa of active site Tyr" evidence="6">
    <location>
        <position position="80"/>
    </location>
</feature>
<feature type="domain" description="NADP-dependent oxidoreductase" evidence="7">
    <location>
        <begin position="35"/>
        <end position="289"/>
    </location>
</feature>
<dbReference type="Gene3D" id="3.20.20.100">
    <property type="entry name" value="NADP-dependent oxidoreductase domain"/>
    <property type="match status" value="1"/>
</dbReference>
<feature type="non-terminal residue" evidence="8">
    <location>
        <position position="319"/>
    </location>
</feature>
<dbReference type="GeneID" id="63835596"/>
<dbReference type="GO" id="GO:0016616">
    <property type="term" value="F:oxidoreductase activity, acting on the CH-OH group of donors, NAD or NADP as acceptor"/>
    <property type="evidence" value="ECO:0007669"/>
    <property type="project" value="UniProtKB-ARBA"/>
</dbReference>
<dbReference type="InterPro" id="IPR023210">
    <property type="entry name" value="NADP_OxRdtase_dom"/>
</dbReference>
<dbReference type="InterPro" id="IPR020471">
    <property type="entry name" value="AKR"/>
</dbReference>
<dbReference type="EMBL" id="MU032351">
    <property type="protein sequence ID" value="KAF3761954.1"/>
    <property type="molecule type" value="Genomic_DNA"/>
</dbReference>
<dbReference type="Proteomes" id="UP000803844">
    <property type="component" value="Unassembled WGS sequence"/>
</dbReference>
<dbReference type="RefSeq" id="XP_040772933.1">
    <property type="nucleotide sequence ID" value="XM_040918467.1"/>
</dbReference>
<reference evidence="8" key="1">
    <citation type="journal article" date="2020" name="Phytopathology">
        <title>Genome sequence of the chestnut blight fungus Cryphonectria parasitica EP155: A fundamental resource for an archetypical invasive plant pathogen.</title>
        <authorList>
            <person name="Crouch J.A."/>
            <person name="Dawe A."/>
            <person name="Aerts A."/>
            <person name="Barry K."/>
            <person name="Churchill A.C.L."/>
            <person name="Grimwood J."/>
            <person name="Hillman B."/>
            <person name="Milgroom M.G."/>
            <person name="Pangilinan J."/>
            <person name="Smith M."/>
            <person name="Salamov A."/>
            <person name="Schmutz J."/>
            <person name="Yadav J."/>
            <person name="Grigoriev I.V."/>
            <person name="Nuss D."/>
        </authorList>
    </citation>
    <scope>NUCLEOTIDE SEQUENCE</scope>
    <source>
        <strain evidence="8">EP155</strain>
    </source>
</reference>
<evidence type="ECO:0000256" key="3">
    <source>
        <dbReference type="ARBA" id="ARBA00023002"/>
    </source>
</evidence>
<feature type="active site" description="Proton donor" evidence="4">
    <location>
        <position position="55"/>
    </location>
</feature>
<evidence type="ECO:0000256" key="6">
    <source>
        <dbReference type="PIRSR" id="PIRSR000097-3"/>
    </source>
</evidence>
<comment type="caution">
    <text evidence="8">The sequence shown here is derived from an EMBL/GenBank/DDBJ whole genome shotgun (WGS) entry which is preliminary data.</text>
</comment>
<sequence length="319" mass="34873">MAANIPSFKLNNGVLMPSVGMGCWMGSPGSGGKVYGMCLNAIKAGYRHFDTADGYQNEEDVGKALRDSGLPREEFFVTTKLNNKDHHQVAAAFQKSLETLGTEYIDLYLMHWPQAIRDGQTLQPDESPTIHETWAEMVKLLDTGKVRALGVSNFGVPLLKKLLGDDTTTTTSSSVVVPAVNQVELHPLLPQTALQEFCSARGIVLTAYSPIGQPQAGTVSPVLSDETIVKIAKKHGVGEGQVVLSWAVQHGIVVVPKSENPERMKKNITARGKQLVQLDDDDLKAIDGIHKENGKHRSLLHYHSESGTVFGWTYEQMGW</sequence>
<evidence type="ECO:0000256" key="1">
    <source>
        <dbReference type="ARBA" id="ARBA00007905"/>
    </source>
</evidence>